<feature type="non-terminal residue" evidence="1">
    <location>
        <position position="150"/>
    </location>
</feature>
<keyword evidence="2" id="KW-1185">Reference proteome</keyword>
<dbReference type="EMBL" id="WNWR01001564">
    <property type="protein sequence ID" value="KAE9962699.1"/>
    <property type="molecule type" value="Genomic_DNA"/>
</dbReference>
<comment type="caution">
    <text evidence="1">The sequence shown here is derived from an EMBL/GenBank/DDBJ whole genome shotgun (WGS) entry which is preliminary data.</text>
</comment>
<sequence>KIEILKAVSKAKDKIHEYYSATGHSQAGKYYGIAILLNPRSKSSTWLLPEWAPNADDPFNWQAYYWKEMKALYDRDYTSIEPTQRRRQLLNHLCEPEYDIDDIIDDLNTSVDPIPRTRGDTSTVSDAEREFNDYRMWNDASTRRNNPFKY</sequence>
<proteinExistence type="predicted"/>
<evidence type="ECO:0000313" key="2">
    <source>
        <dbReference type="Proteomes" id="UP000490939"/>
    </source>
</evidence>
<reference evidence="1 2" key="1">
    <citation type="submission" date="2019-07" db="EMBL/GenBank/DDBJ databases">
        <title>Venturia inaequalis Genome Resource.</title>
        <authorList>
            <person name="Lichtner F.J."/>
        </authorList>
    </citation>
    <scope>NUCLEOTIDE SEQUENCE [LARGE SCALE GENOMIC DNA]</scope>
    <source>
        <strain evidence="1 2">DMI_063113</strain>
    </source>
</reference>
<accession>A0A8H3U3F4</accession>
<gene>
    <name evidence="1" type="ORF">EG327_001944</name>
</gene>
<organism evidence="1 2">
    <name type="scientific">Venturia inaequalis</name>
    <name type="common">Apple scab fungus</name>
    <dbReference type="NCBI Taxonomy" id="5025"/>
    <lineage>
        <taxon>Eukaryota</taxon>
        <taxon>Fungi</taxon>
        <taxon>Dikarya</taxon>
        <taxon>Ascomycota</taxon>
        <taxon>Pezizomycotina</taxon>
        <taxon>Dothideomycetes</taxon>
        <taxon>Pleosporomycetidae</taxon>
        <taxon>Venturiales</taxon>
        <taxon>Venturiaceae</taxon>
        <taxon>Venturia</taxon>
    </lineage>
</organism>
<name>A0A8H3U3F4_VENIN</name>
<dbReference type="Proteomes" id="UP000490939">
    <property type="component" value="Unassembled WGS sequence"/>
</dbReference>
<evidence type="ECO:0000313" key="1">
    <source>
        <dbReference type="EMBL" id="KAE9962699.1"/>
    </source>
</evidence>
<dbReference type="AlphaFoldDB" id="A0A8H3U3F4"/>
<protein>
    <submittedName>
        <fullName evidence="1">Uncharacterized protein</fullName>
    </submittedName>
</protein>